<keyword evidence="5" id="KW-1185">Reference proteome</keyword>
<dbReference type="InterPro" id="IPR058257">
    <property type="entry name" value="CorA-like_dom"/>
</dbReference>
<organism evidence="4 5">
    <name type="scientific">Trichodelitschia bisporula</name>
    <dbReference type="NCBI Taxonomy" id="703511"/>
    <lineage>
        <taxon>Eukaryota</taxon>
        <taxon>Fungi</taxon>
        <taxon>Dikarya</taxon>
        <taxon>Ascomycota</taxon>
        <taxon>Pezizomycotina</taxon>
        <taxon>Dothideomycetes</taxon>
        <taxon>Dothideomycetes incertae sedis</taxon>
        <taxon>Phaeotrichales</taxon>
        <taxon>Phaeotrichaceae</taxon>
        <taxon>Trichodelitschia</taxon>
    </lineage>
</organism>
<feature type="transmembrane region" description="Helical" evidence="2">
    <location>
        <begin position="334"/>
        <end position="357"/>
    </location>
</feature>
<dbReference type="Gene3D" id="1.20.58.340">
    <property type="entry name" value="Magnesium transport protein CorA, transmembrane region"/>
    <property type="match status" value="1"/>
</dbReference>
<gene>
    <name evidence="4" type="ORF">EJ06DRAFT_420307</name>
</gene>
<dbReference type="Proteomes" id="UP000799640">
    <property type="component" value="Unassembled WGS sequence"/>
</dbReference>
<dbReference type="Pfam" id="PF26616">
    <property type="entry name" value="CorA-like"/>
    <property type="match status" value="1"/>
</dbReference>
<keyword evidence="2" id="KW-0472">Membrane</keyword>
<dbReference type="AlphaFoldDB" id="A0A6G1HW81"/>
<dbReference type="OrthoDB" id="5396681at2759"/>
<keyword evidence="2" id="KW-0812">Transmembrane</keyword>
<evidence type="ECO:0000313" key="5">
    <source>
        <dbReference type="Proteomes" id="UP000799640"/>
    </source>
</evidence>
<evidence type="ECO:0000259" key="3">
    <source>
        <dbReference type="Pfam" id="PF26616"/>
    </source>
</evidence>
<sequence>MPLCSPLEITRKMMTRIFTYHQVMPSYLDFVLVFGSQNEFQDLRVSGFREQVLLAPPERALSIPGFGRSGCQYQLCYNLKSVGEVTPEDGPEVPAEARQWNIRQAAFHHQFDVLEGTAVWIVTESQHDVQDLVKEMAGELLNKDPKAFSTLGDCFRTSLSTHLLCCQWAAGEWRWYIQWIEGLVHQEIRLGNTSAEFRGRRNVRNYTTDNLQNLQFYEDRTKEIGMVLESNVDVMSSLRSFYEGLLGNRDVSLGQGAYNDVRSFAAQVNDVAHDLNVQIKRAQLLATQIADGKRLVLQHLQSQATERIERLTQSSLRLAGETHKMGPSSQKESLLMRVVAIVVLIFLPATFVSTFFSTDVVRYQPVDGSGSFSRLALQMWFAVAIPLIFLSLSAGCFGLLYAKRKQRRNTQDSVEQGNPEKFPGAFQEPGDAVKFR</sequence>
<name>A0A6G1HW81_9PEZI</name>
<evidence type="ECO:0000313" key="4">
    <source>
        <dbReference type="EMBL" id="KAF2400194.1"/>
    </source>
</evidence>
<feature type="region of interest" description="Disordered" evidence="1">
    <location>
        <begin position="410"/>
        <end position="436"/>
    </location>
</feature>
<evidence type="ECO:0000256" key="2">
    <source>
        <dbReference type="SAM" id="Phobius"/>
    </source>
</evidence>
<protein>
    <recommendedName>
        <fullName evidence="3">CorA-like transporter domain-containing protein</fullName>
    </recommendedName>
</protein>
<evidence type="ECO:0000256" key="1">
    <source>
        <dbReference type="SAM" id="MobiDB-lite"/>
    </source>
</evidence>
<proteinExistence type="predicted"/>
<feature type="domain" description="CorA-like transporter" evidence="3">
    <location>
        <begin position="5"/>
        <end position="188"/>
    </location>
</feature>
<feature type="transmembrane region" description="Helical" evidence="2">
    <location>
        <begin position="377"/>
        <end position="402"/>
    </location>
</feature>
<accession>A0A6G1HW81</accession>
<keyword evidence="2" id="KW-1133">Transmembrane helix</keyword>
<reference evidence="4" key="1">
    <citation type="journal article" date="2020" name="Stud. Mycol.">
        <title>101 Dothideomycetes genomes: a test case for predicting lifestyles and emergence of pathogens.</title>
        <authorList>
            <person name="Haridas S."/>
            <person name="Albert R."/>
            <person name="Binder M."/>
            <person name="Bloem J."/>
            <person name="Labutti K."/>
            <person name="Salamov A."/>
            <person name="Andreopoulos B."/>
            <person name="Baker S."/>
            <person name="Barry K."/>
            <person name="Bills G."/>
            <person name="Bluhm B."/>
            <person name="Cannon C."/>
            <person name="Castanera R."/>
            <person name="Culley D."/>
            <person name="Daum C."/>
            <person name="Ezra D."/>
            <person name="Gonzalez J."/>
            <person name="Henrissat B."/>
            <person name="Kuo A."/>
            <person name="Liang C."/>
            <person name="Lipzen A."/>
            <person name="Lutzoni F."/>
            <person name="Magnuson J."/>
            <person name="Mondo S."/>
            <person name="Nolan M."/>
            <person name="Ohm R."/>
            <person name="Pangilinan J."/>
            <person name="Park H.-J."/>
            <person name="Ramirez L."/>
            <person name="Alfaro M."/>
            <person name="Sun H."/>
            <person name="Tritt A."/>
            <person name="Yoshinaga Y."/>
            <person name="Zwiers L.-H."/>
            <person name="Turgeon B."/>
            <person name="Goodwin S."/>
            <person name="Spatafora J."/>
            <person name="Crous P."/>
            <person name="Grigoriev I."/>
        </authorList>
    </citation>
    <scope>NUCLEOTIDE SEQUENCE</scope>
    <source>
        <strain evidence="4">CBS 262.69</strain>
    </source>
</reference>
<dbReference type="EMBL" id="ML996695">
    <property type="protein sequence ID" value="KAF2400194.1"/>
    <property type="molecule type" value="Genomic_DNA"/>
</dbReference>